<evidence type="ECO:0000256" key="10">
    <source>
        <dbReference type="ARBA" id="ARBA00044200"/>
    </source>
</evidence>
<feature type="compositionally biased region" description="Low complexity" evidence="11">
    <location>
        <begin position="114"/>
        <end position="127"/>
    </location>
</feature>
<dbReference type="HAMAP" id="MF_00100_B">
    <property type="entry name" value="IF_2_B"/>
    <property type="match status" value="1"/>
</dbReference>
<dbReference type="Pfam" id="PF00009">
    <property type="entry name" value="GTP_EFTU"/>
    <property type="match status" value="1"/>
</dbReference>
<dbReference type="InterPro" id="IPR036925">
    <property type="entry name" value="TIF_IF2_dom3_sf"/>
</dbReference>
<evidence type="ECO:0000256" key="6">
    <source>
        <dbReference type="ARBA" id="ARBA00022946"/>
    </source>
</evidence>
<dbReference type="InterPro" id="IPR027417">
    <property type="entry name" value="P-loop_NTPase"/>
</dbReference>
<dbReference type="NCBIfam" id="TIGR00231">
    <property type="entry name" value="small_GTP"/>
    <property type="match status" value="1"/>
</dbReference>
<evidence type="ECO:0000256" key="4">
    <source>
        <dbReference type="ARBA" id="ARBA00022741"/>
    </source>
</evidence>
<organism evidence="13 14">
    <name type="scientific">Candida albicans P78048</name>
    <dbReference type="NCBI Taxonomy" id="1094989"/>
    <lineage>
        <taxon>Eukaryota</taxon>
        <taxon>Fungi</taxon>
        <taxon>Dikarya</taxon>
        <taxon>Ascomycota</taxon>
        <taxon>Saccharomycotina</taxon>
        <taxon>Pichiomycetes</taxon>
        <taxon>Debaryomycetaceae</taxon>
        <taxon>Candida/Lodderomyces clade</taxon>
        <taxon>Candida</taxon>
    </lineage>
</organism>
<dbReference type="GO" id="GO:0003743">
    <property type="term" value="F:translation initiation factor activity"/>
    <property type="evidence" value="ECO:0007669"/>
    <property type="project" value="UniProtKB-KW"/>
</dbReference>
<evidence type="ECO:0000256" key="1">
    <source>
        <dbReference type="ARBA" id="ARBA00004173"/>
    </source>
</evidence>
<gene>
    <name evidence="13" type="ORF">MG3_05242</name>
</gene>
<dbReference type="Pfam" id="PF22042">
    <property type="entry name" value="EF-G_D2"/>
    <property type="match status" value="1"/>
</dbReference>
<protein>
    <recommendedName>
        <fullName evidence="10">Translation initiation factor IF-2, mitochondrial</fullName>
    </recommendedName>
</protein>
<dbReference type="SUPFAM" id="SSF52156">
    <property type="entry name" value="Initiation factor IF2/eIF5b, domain 3"/>
    <property type="match status" value="1"/>
</dbReference>
<dbReference type="PANTHER" id="PTHR43381">
    <property type="entry name" value="TRANSLATION INITIATION FACTOR IF-2-RELATED"/>
    <property type="match status" value="1"/>
</dbReference>
<comment type="caution">
    <text evidence="13">The sequence shown here is derived from an EMBL/GenBank/DDBJ whole genome shotgun (WGS) entry which is preliminary data.</text>
</comment>
<reference evidence="13 14" key="1">
    <citation type="submission" date="2013-12" db="EMBL/GenBank/DDBJ databases">
        <title>The Genome Sequence of Candida albicans P78048.</title>
        <authorList>
            <consortium name="The Broad Institute Genome Sequencing Platform"/>
            <consortium name="The Broad Institute Genome Sequencing Center for Infectious Disease"/>
            <person name="Cuomo C."/>
            <person name="Bennett R."/>
            <person name="Hirakawa M."/>
            <person name="Noverr M."/>
            <person name="Mitchell A."/>
            <person name="Young S.K."/>
            <person name="Zeng Q."/>
            <person name="Gargeya S."/>
            <person name="Fitzgerald M."/>
            <person name="Abouelleil A."/>
            <person name="Alvarado L."/>
            <person name="Berlin A.M."/>
            <person name="Chapman S.B."/>
            <person name="Dewar J."/>
            <person name="Goldberg J."/>
            <person name="Griggs A."/>
            <person name="Gujja S."/>
            <person name="Hansen M."/>
            <person name="Howarth C."/>
            <person name="Imamovic A."/>
            <person name="Larimer J."/>
            <person name="McCowan C."/>
            <person name="Murphy C."/>
            <person name="Pearson M."/>
            <person name="Priest M."/>
            <person name="Roberts A."/>
            <person name="Saif S."/>
            <person name="Shea T."/>
            <person name="Sykes S."/>
            <person name="Wortman J."/>
            <person name="Nusbaum C."/>
            <person name="Birren B."/>
        </authorList>
    </citation>
    <scope>NUCLEOTIDE SEQUENCE [LARGE SCALE GENOMIC DNA]</scope>
    <source>
        <strain evidence="13 14">P78048</strain>
    </source>
</reference>
<evidence type="ECO:0000256" key="2">
    <source>
        <dbReference type="ARBA" id="ARBA00007733"/>
    </source>
</evidence>
<dbReference type="InterPro" id="IPR023115">
    <property type="entry name" value="TIF_IF2_dom3"/>
</dbReference>
<dbReference type="FunFam" id="2.40.30.10:FF:000126">
    <property type="entry name" value="Mitochondrial translation initiation factor"/>
    <property type="match status" value="1"/>
</dbReference>
<feature type="compositionally biased region" description="Polar residues" evidence="11">
    <location>
        <begin position="21"/>
        <end position="35"/>
    </location>
</feature>
<keyword evidence="4" id="KW-0547">Nucleotide-binding</keyword>
<feature type="compositionally biased region" description="Polar residues" evidence="11">
    <location>
        <begin position="79"/>
        <end position="91"/>
    </location>
</feature>
<dbReference type="EMBL" id="AJIX01000041">
    <property type="protein sequence ID" value="KGR04615.1"/>
    <property type="molecule type" value="Genomic_DNA"/>
</dbReference>
<dbReference type="SMR" id="A0AB34PNT3"/>
<dbReference type="PROSITE" id="PS51722">
    <property type="entry name" value="G_TR_2"/>
    <property type="match status" value="1"/>
</dbReference>
<dbReference type="CDD" id="cd01887">
    <property type="entry name" value="IF2_eIF5B"/>
    <property type="match status" value="1"/>
</dbReference>
<dbReference type="CDD" id="cd03692">
    <property type="entry name" value="mtIF2_IVc"/>
    <property type="match status" value="1"/>
</dbReference>
<dbReference type="GO" id="GO:0005739">
    <property type="term" value="C:mitochondrion"/>
    <property type="evidence" value="ECO:0007669"/>
    <property type="project" value="UniProtKB-SubCell"/>
</dbReference>
<feature type="region of interest" description="Disordered" evidence="11">
    <location>
        <begin position="21"/>
        <end position="147"/>
    </location>
</feature>
<name>A0AB34PNT3_CANAX</name>
<dbReference type="Gene3D" id="3.40.50.300">
    <property type="entry name" value="P-loop containing nucleotide triphosphate hydrolases"/>
    <property type="match status" value="1"/>
</dbReference>
<evidence type="ECO:0000256" key="3">
    <source>
        <dbReference type="ARBA" id="ARBA00022540"/>
    </source>
</evidence>
<keyword evidence="7" id="KW-0496">Mitochondrion</keyword>
<dbReference type="InterPro" id="IPR000178">
    <property type="entry name" value="TF_IF2_bacterial-like"/>
</dbReference>
<dbReference type="FunFam" id="3.40.50.10050:FF:000001">
    <property type="entry name" value="Translation initiation factor IF-2"/>
    <property type="match status" value="1"/>
</dbReference>
<evidence type="ECO:0000256" key="8">
    <source>
        <dbReference type="ARBA" id="ARBA00023134"/>
    </source>
</evidence>
<dbReference type="SUPFAM" id="SSF52540">
    <property type="entry name" value="P-loop containing nucleoside triphosphate hydrolases"/>
    <property type="match status" value="1"/>
</dbReference>
<evidence type="ECO:0000256" key="5">
    <source>
        <dbReference type="ARBA" id="ARBA00022917"/>
    </source>
</evidence>
<keyword evidence="5" id="KW-0648">Protein biosynthesis</keyword>
<comment type="function">
    <text evidence="9">One of the essential components for the initiation of protein synthesis. Protects formylmethionyl-tRNA from spontaneous hydrolysis and promotes its binding to the 30S ribosomal subunits. Also involved in the hydrolysis of GTP during the formation of the 70S ribosomal complex.</text>
</comment>
<sequence>MLSKTVSKVACARPIWRRLYANSSNNVGSPESTTESKPKVNRFAKQYANQDQNRNRLQSGSNRTIPRDPIPSNEGPRKNSGNTNRQTSAKQNLEKLKQNRSQQIRSGQEKITRSGSANSGSSANSSSQPRAPLSQSAPRKRIQPKKIKKTVKKLVKIQLPPFITASNLATIMHVPLNDVFKKLEGLGFEDIRHNYILDRENAAMVADEYGIEVEVVEESGDDLFPAPIKPDLLVERPPVVTIMGHVDHGKTTILDYLRKSSIVSQEFGGITQHIGAFSVTTPKSKKRITFLDTPGHAAFLKMRERGAIITDIVILVVAADDSVMPQTIEAIKHAKKSGVPMIVAVNKCDKPGVNVEKVLGDLSSHGVDIEDYGGETQTVQVSGKTGLNMDKLEEAVITLSELCDFKAEPKGIHAEGWIIESEVVKGMGNVATVLVRRGSLKNGDIIVAGKTFCKIRGMKDENNKMVKIAGPSTPVRIWGWKDLPDSGDQILQANSEQIAKKVIDYRITRSQEIQATRDIEDINVKRLEEIKEAERLEKIAELKKAGLDASTLEKAEQDKKTIKCNYIVRSDVFGSAEAIKESIDGLGNEEVESVVISHEAGPPTDSDIELAKTFGATIFCFNMKVPKPIAVRADKEKVKVKEHNIIYRLIEDVTDELSSHLKPRVEIKTLGEVDIKDVFVVTVKKQKVKIAGCKVTTGSIKSSSQVKVLRNGQEVYCGKLSSLKHVKDDITEATKGKDCGIAFEKWQDFEAGDKIQVYEEILHKRYL</sequence>
<comment type="similarity">
    <text evidence="2">Belongs to the TRAFAC class translation factor GTPase superfamily. Classic translation factor GTPase family. IF-2 subfamily.</text>
</comment>
<keyword evidence="6" id="KW-0809">Transit peptide</keyword>
<dbReference type="Pfam" id="PF04760">
    <property type="entry name" value="IF2_N"/>
    <property type="match status" value="1"/>
</dbReference>
<evidence type="ECO:0000259" key="12">
    <source>
        <dbReference type="PROSITE" id="PS51722"/>
    </source>
</evidence>
<evidence type="ECO:0000313" key="13">
    <source>
        <dbReference type="EMBL" id="KGR04615.1"/>
    </source>
</evidence>
<comment type="subcellular location">
    <subcellularLocation>
        <location evidence="1">Mitochondrion</location>
    </subcellularLocation>
</comment>
<proteinExistence type="inferred from homology"/>
<dbReference type="InterPro" id="IPR006847">
    <property type="entry name" value="IF2_N"/>
</dbReference>
<dbReference type="InterPro" id="IPR044145">
    <property type="entry name" value="IF2_II"/>
</dbReference>
<accession>A0AB34PNT3</accession>
<feature type="compositionally biased region" description="Basic residues" evidence="11">
    <location>
        <begin position="138"/>
        <end position="147"/>
    </location>
</feature>
<dbReference type="FunFam" id="3.40.50.300:FF:000019">
    <property type="entry name" value="Translation initiation factor IF-2"/>
    <property type="match status" value="1"/>
</dbReference>
<dbReference type="InterPro" id="IPR053905">
    <property type="entry name" value="EF-G-like_DII"/>
</dbReference>
<dbReference type="InterPro" id="IPR000795">
    <property type="entry name" value="T_Tr_GTP-bd_dom"/>
</dbReference>
<dbReference type="Gene3D" id="2.40.30.10">
    <property type="entry name" value="Translation factors"/>
    <property type="match status" value="2"/>
</dbReference>
<keyword evidence="8" id="KW-0342">GTP-binding</keyword>
<dbReference type="CDD" id="cd03702">
    <property type="entry name" value="IF2_mtIF2_II"/>
    <property type="match status" value="1"/>
</dbReference>
<evidence type="ECO:0000256" key="9">
    <source>
        <dbReference type="ARBA" id="ARBA00025162"/>
    </source>
</evidence>
<evidence type="ECO:0000313" key="14">
    <source>
        <dbReference type="Proteomes" id="UP000030161"/>
    </source>
</evidence>
<dbReference type="Proteomes" id="UP000030161">
    <property type="component" value="Unassembled WGS sequence"/>
</dbReference>
<dbReference type="SUPFAM" id="SSF50447">
    <property type="entry name" value="Translation proteins"/>
    <property type="match status" value="2"/>
</dbReference>
<dbReference type="Pfam" id="PF11987">
    <property type="entry name" value="IF-2"/>
    <property type="match status" value="1"/>
</dbReference>
<feature type="domain" description="Tr-type G" evidence="12">
    <location>
        <begin position="235"/>
        <end position="410"/>
    </location>
</feature>
<dbReference type="InterPro" id="IPR015760">
    <property type="entry name" value="TIF_IF2"/>
</dbReference>
<dbReference type="InterPro" id="IPR005225">
    <property type="entry name" value="Small_GTP-bd"/>
</dbReference>
<feature type="compositionally biased region" description="Polar residues" evidence="11">
    <location>
        <begin position="47"/>
        <end position="64"/>
    </location>
</feature>
<dbReference type="GO" id="GO:0032543">
    <property type="term" value="P:mitochondrial translation"/>
    <property type="evidence" value="ECO:0007669"/>
    <property type="project" value="UniProtKB-ARBA"/>
</dbReference>
<evidence type="ECO:0000256" key="11">
    <source>
        <dbReference type="SAM" id="MobiDB-lite"/>
    </source>
</evidence>
<dbReference type="FunFam" id="2.40.30.10:FF:000008">
    <property type="entry name" value="Translation initiation factor IF-2"/>
    <property type="match status" value="1"/>
</dbReference>
<dbReference type="GO" id="GO:0003924">
    <property type="term" value="F:GTPase activity"/>
    <property type="evidence" value="ECO:0007669"/>
    <property type="project" value="InterPro"/>
</dbReference>
<keyword evidence="3 13" id="KW-0396">Initiation factor</keyword>
<dbReference type="NCBIfam" id="TIGR00487">
    <property type="entry name" value="IF-2"/>
    <property type="match status" value="1"/>
</dbReference>
<dbReference type="PANTHER" id="PTHR43381:SF20">
    <property type="entry name" value="TRANSLATION INITIATION FACTOR IF-2, MITOCHONDRIAL"/>
    <property type="match status" value="1"/>
</dbReference>
<dbReference type="GO" id="GO:0005525">
    <property type="term" value="F:GTP binding"/>
    <property type="evidence" value="ECO:0007669"/>
    <property type="project" value="UniProtKB-KW"/>
</dbReference>
<dbReference type="AlphaFoldDB" id="A0AB34PNT3"/>
<dbReference type="InterPro" id="IPR009000">
    <property type="entry name" value="Transl_B-barrel_sf"/>
</dbReference>
<evidence type="ECO:0000256" key="7">
    <source>
        <dbReference type="ARBA" id="ARBA00023128"/>
    </source>
</evidence>
<dbReference type="Gene3D" id="3.40.50.10050">
    <property type="entry name" value="Translation initiation factor IF- 2, domain 3"/>
    <property type="match status" value="1"/>
</dbReference>